<dbReference type="Proteomes" id="UP000258889">
    <property type="component" value="Chromosome i"/>
</dbReference>
<evidence type="ECO:0000313" key="2">
    <source>
        <dbReference type="Proteomes" id="UP000258889"/>
    </source>
</evidence>
<evidence type="ECO:0008006" key="3">
    <source>
        <dbReference type="Google" id="ProtNLM"/>
    </source>
</evidence>
<sequence length="76" mass="9187">MRINSRIPNKASFKNPKRLSKLKPFGWIVERRFAWLNAFRVVKTCWKFKEKKLLRFLHEVISKTVIRVVRLKISCT</sequence>
<organism evidence="1 2">
    <name type="scientific">Leptospira mayottensis</name>
    <dbReference type="NCBI Taxonomy" id="1137606"/>
    <lineage>
        <taxon>Bacteria</taxon>
        <taxon>Pseudomonadati</taxon>
        <taxon>Spirochaetota</taxon>
        <taxon>Spirochaetia</taxon>
        <taxon>Leptospirales</taxon>
        <taxon>Leptospiraceae</taxon>
        <taxon>Leptospira</taxon>
    </lineage>
</organism>
<dbReference type="EMBL" id="CP030144">
    <property type="protein sequence ID" value="AXR65010.1"/>
    <property type="molecule type" value="Genomic_DNA"/>
</dbReference>
<evidence type="ECO:0000313" key="1">
    <source>
        <dbReference type="EMBL" id="AXR65010.1"/>
    </source>
</evidence>
<reference evidence="1 2" key="2">
    <citation type="submission" date="2018-09" db="EMBL/GenBank/DDBJ databases">
        <title>Complete Genome sequences of three Leptospira mayottensis isolates obtained from Tenrecid mammals endemic to the Malagasy region.</title>
        <authorList>
            <person name="Cordonin C."/>
            <person name="Toty C."/>
        </authorList>
    </citation>
    <scope>NUCLEOTIDE SEQUENCE [LARGE SCALE GENOMIC DNA]</scope>
    <source>
        <strain evidence="1 2">MDI222</strain>
    </source>
</reference>
<gene>
    <name evidence="1" type="ORF">DQM28_13130</name>
</gene>
<protein>
    <recommendedName>
        <fullName evidence="3">Transposase DDE domain-containing protein</fullName>
    </recommendedName>
</protein>
<proteinExistence type="predicted"/>
<accession>A0ABN5NT52</accession>
<keyword evidence="2" id="KW-1185">Reference proteome</keyword>
<reference evidence="1 2" key="1">
    <citation type="submission" date="2018-06" db="EMBL/GenBank/DDBJ databases">
        <authorList>
            <person name="Tortosa P."/>
        </authorList>
    </citation>
    <scope>NUCLEOTIDE SEQUENCE [LARGE SCALE GENOMIC DNA]</scope>
    <source>
        <strain evidence="1 2">MDI222</strain>
    </source>
</reference>
<name>A0ABN5NT52_9LEPT</name>